<proteinExistence type="inferred from homology"/>
<reference evidence="7 8" key="1">
    <citation type="journal article" date="2023" name="Nucleic Acids Res.">
        <title>The hologenome of Daphnia magna reveals possible DNA methylation and microbiome-mediated evolution of the host genome.</title>
        <authorList>
            <person name="Chaturvedi A."/>
            <person name="Li X."/>
            <person name="Dhandapani V."/>
            <person name="Marshall H."/>
            <person name="Kissane S."/>
            <person name="Cuenca-Cambronero M."/>
            <person name="Asole G."/>
            <person name="Calvet F."/>
            <person name="Ruiz-Romero M."/>
            <person name="Marangio P."/>
            <person name="Guigo R."/>
            <person name="Rago D."/>
            <person name="Mirbahai L."/>
            <person name="Eastwood N."/>
            <person name="Colbourne J.K."/>
            <person name="Zhou J."/>
            <person name="Mallon E."/>
            <person name="Orsini L."/>
        </authorList>
    </citation>
    <scope>NUCLEOTIDE SEQUENCE [LARGE SCALE GENOMIC DNA]</scope>
    <source>
        <strain evidence="7">LRV0_1</strain>
    </source>
</reference>
<organism evidence="7 8">
    <name type="scientific">Daphnia magna</name>
    <dbReference type="NCBI Taxonomy" id="35525"/>
    <lineage>
        <taxon>Eukaryota</taxon>
        <taxon>Metazoa</taxon>
        <taxon>Ecdysozoa</taxon>
        <taxon>Arthropoda</taxon>
        <taxon>Crustacea</taxon>
        <taxon>Branchiopoda</taxon>
        <taxon>Diplostraca</taxon>
        <taxon>Cladocera</taxon>
        <taxon>Anomopoda</taxon>
        <taxon>Daphniidae</taxon>
        <taxon>Daphnia</taxon>
    </lineage>
</organism>
<dbReference type="InterPro" id="IPR029760">
    <property type="entry name" value="GPX_CS"/>
</dbReference>
<gene>
    <name evidence="7" type="ORF">OUZ56_001443</name>
</gene>
<dbReference type="PROSITE" id="PS51352">
    <property type="entry name" value="THIOREDOXIN_2"/>
    <property type="match status" value="1"/>
</dbReference>
<evidence type="ECO:0000313" key="8">
    <source>
        <dbReference type="Proteomes" id="UP001234178"/>
    </source>
</evidence>
<dbReference type="PROSITE" id="PS51355">
    <property type="entry name" value="GLUTATHIONE_PEROXID_3"/>
    <property type="match status" value="1"/>
</dbReference>
<keyword evidence="2 5" id="KW-0575">Peroxidase</keyword>
<accession>A0ABR0A2N9</accession>
<protein>
    <recommendedName>
        <fullName evidence="5">Glutathione peroxidase</fullName>
    </recommendedName>
</protein>
<dbReference type="Gene3D" id="3.40.30.10">
    <property type="entry name" value="Glutaredoxin"/>
    <property type="match status" value="1"/>
</dbReference>
<dbReference type="EMBL" id="JAOYFB010000036">
    <property type="protein sequence ID" value="KAK4019422.1"/>
    <property type="molecule type" value="Genomic_DNA"/>
</dbReference>
<dbReference type="PROSITE" id="PS00763">
    <property type="entry name" value="GLUTATHIONE_PEROXID_2"/>
    <property type="match status" value="1"/>
</dbReference>
<evidence type="ECO:0000256" key="3">
    <source>
        <dbReference type="ARBA" id="ARBA00022933"/>
    </source>
</evidence>
<dbReference type="PRINTS" id="PR01011">
    <property type="entry name" value="GLUTPROXDASE"/>
</dbReference>
<dbReference type="SUPFAM" id="SSF52833">
    <property type="entry name" value="Thioredoxin-like"/>
    <property type="match status" value="1"/>
</dbReference>
<dbReference type="InterPro" id="IPR036249">
    <property type="entry name" value="Thioredoxin-like_sf"/>
</dbReference>
<dbReference type="PANTHER" id="PTHR11592">
    <property type="entry name" value="GLUTATHIONE PEROXIDASE"/>
    <property type="match status" value="1"/>
</dbReference>
<keyword evidence="4 5" id="KW-0560">Oxidoreductase</keyword>
<dbReference type="PANTHER" id="PTHR11592:SF134">
    <property type="entry name" value="PHOSPHOLIPID HYDROPEROXIDE GLUTATHIONE PEROXIDASE"/>
    <property type="match status" value="1"/>
</dbReference>
<evidence type="ECO:0000256" key="2">
    <source>
        <dbReference type="ARBA" id="ARBA00022559"/>
    </source>
</evidence>
<keyword evidence="8" id="KW-1185">Reference proteome</keyword>
<name>A0ABR0A2N9_9CRUS</name>
<dbReference type="InterPro" id="IPR000889">
    <property type="entry name" value="Glutathione_peroxidase"/>
</dbReference>
<dbReference type="PIRSF" id="PIRSF000303">
    <property type="entry name" value="Glutathion_perox"/>
    <property type="match status" value="1"/>
</dbReference>
<keyword evidence="3" id="KW-0712">Selenocysteine</keyword>
<evidence type="ECO:0000256" key="4">
    <source>
        <dbReference type="ARBA" id="ARBA00023002"/>
    </source>
</evidence>
<evidence type="ECO:0000256" key="5">
    <source>
        <dbReference type="RuleBase" id="RU000499"/>
    </source>
</evidence>
<evidence type="ECO:0000259" key="6">
    <source>
        <dbReference type="PROSITE" id="PS51352"/>
    </source>
</evidence>
<comment type="caution">
    <text evidence="7">The sequence shown here is derived from an EMBL/GenBank/DDBJ whole genome shotgun (WGS) entry which is preliminary data.</text>
</comment>
<dbReference type="CDD" id="cd00340">
    <property type="entry name" value="GSH_Peroxidase"/>
    <property type="match status" value="1"/>
</dbReference>
<comment type="similarity">
    <text evidence="1 5">Belongs to the glutathione peroxidase family.</text>
</comment>
<sequence length="183" mass="20174">MGLIGNGFRSITGGALLLASYSKYSTIMASPLEGSGNVNYKQAQSIYDFTAVDIDGNTVSLDRYKGHLVALHEKYGDSKGLKILGFPCNQFGSQEPGTNSEIKTFAANYNVKFDMFAKIDVNGDGAHPLWKYLKKKQGGTLTDGIKWNFTKFIVDKNGQPVARHATTTDPFDMEKDLLKYLNQ</sequence>
<dbReference type="Pfam" id="PF00255">
    <property type="entry name" value="GSHPx"/>
    <property type="match status" value="1"/>
</dbReference>
<dbReference type="InterPro" id="IPR013766">
    <property type="entry name" value="Thioredoxin_domain"/>
</dbReference>
<dbReference type="Proteomes" id="UP001234178">
    <property type="component" value="Unassembled WGS sequence"/>
</dbReference>
<evidence type="ECO:0000256" key="1">
    <source>
        <dbReference type="ARBA" id="ARBA00006926"/>
    </source>
</evidence>
<evidence type="ECO:0000313" key="7">
    <source>
        <dbReference type="EMBL" id="KAK4019422.1"/>
    </source>
</evidence>
<feature type="domain" description="Thioredoxin" evidence="6">
    <location>
        <begin position="40"/>
        <end position="183"/>
    </location>
</feature>